<organism evidence="1 2">
    <name type="scientific">Mikania micrantha</name>
    <name type="common">bitter vine</name>
    <dbReference type="NCBI Taxonomy" id="192012"/>
    <lineage>
        <taxon>Eukaryota</taxon>
        <taxon>Viridiplantae</taxon>
        <taxon>Streptophyta</taxon>
        <taxon>Embryophyta</taxon>
        <taxon>Tracheophyta</taxon>
        <taxon>Spermatophyta</taxon>
        <taxon>Magnoliopsida</taxon>
        <taxon>eudicotyledons</taxon>
        <taxon>Gunneridae</taxon>
        <taxon>Pentapetalae</taxon>
        <taxon>asterids</taxon>
        <taxon>campanulids</taxon>
        <taxon>Asterales</taxon>
        <taxon>Asteraceae</taxon>
        <taxon>Asteroideae</taxon>
        <taxon>Heliantheae alliance</taxon>
        <taxon>Eupatorieae</taxon>
        <taxon>Mikania</taxon>
    </lineage>
</organism>
<name>A0A5N6P4N0_9ASTR</name>
<proteinExistence type="predicted"/>
<gene>
    <name evidence="1" type="ORF">E3N88_12139</name>
</gene>
<dbReference type="OrthoDB" id="10569666at2759"/>
<comment type="caution">
    <text evidence="1">The sequence shown here is derived from an EMBL/GenBank/DDBJ whole genome shotgun (WGS) entry which is preliminary data.</text>
</comment>
<dbReference type="Proteomes" id="UP000326396">
    <property type="component" value="Linkage Group LG14"/>
</dbReference>
<evidence type="ECO:0000313" key="1">
    <source>
        <dbReference type="EMBL" id="KAD5960667.1"/>
    </source>
</evidence>
<keyword evidence="2" id="KW-1185">Reference proteome</keyword>
<dbReference type="EMBL" id="SZYD01000006">
    <property type="protein sequence ID" value="KAD5960667.1"/>
    <property type="molecule type" value="Genomic_DNA"/>
</dbReference>
<sequence length="96" mass="10645">MEPPPPLPPRRTVNELASHGVVGARSAITCPGVNKNKRKIPSHVMSTIMNSTQFHGLDDEEAAMAEKVEEKKRGKRVAKELAFDVTKLPYPARAWQ</sequence>
<reference evidence="1 2" key="1">
    <citation type="submission" date="2019-05" db="EMBL/GenBank/DDBJ databases">
        <title>Mikania micrantha, genome provides insights into the molecular mechanism of rapid growth.</title>
        <authorList>
            <person name="Liu B."/>
        </authorList>
    </citation>
    <scope>NUCLEOTIDE SEQUENCE [LARGE SCALE GENOMIC DNA]</scope>
    <source>
        <strain evidence="1">NLD-2019</strain>
        <tissue evidence="1">Leaf</tissue>
    </source>
</reference>
<accession>A0A5N6P4N0</accession>
<evidence type="ECO:0000313" key="2">
    <source>
        <dbReference type="Proteomes" id="UP000326396"/>
    </source>
</evidence>
<protein>
    <submittedName>
        <fullName evidence="1">Uncharacterized protein</fullName>
    </submittedName>
</protein>
<dbReference type="AlphaFoldDB" id="A0A5N6P4N0"/>